<keyword evidence="3" id="KW-1185">Reference proteome</keyword>
<keyword evidence="1" id="KW-0472">Membrane</keyword>
<feature type="transmembrane region" description="Helical" evidence="1">
    <location>
        <begin position="118"/>
        <end position="140"/>
    </location>
</feature>
<proteinExistence type="predicted"/>
<dbReference type="EMBL" id="JASJOU010000013">
    <property type="protein sequence ID" value="MDJ1504719.1"/>
    <property type="molecule type" value="Genomic_DNA"/>
</dbReference>
<dbReference type="RefSeq" id="WP_314516299.1">
    <property type="nucleotide sequence ID" value="NZ_JASJOU010000013.1"/>
</dbReference>
<feature type="transmembrane region" description="Helical" evidence="1">
    <location>
        <begin position="78"/>
        <end position="98"/>
    </location>
</feature>
<gene>
    <name evidence="2" type="ORF">QNI22_28920</name>
</gene>
<evidence type="ECO:0000256" key="1">
    <source>
        <dbReference type="SAM" id="Phobius"/>
    </source>
</evidence>
<reference evidence="2" key="1">
    <citation type="submission" date="2023-05" db="EMBL/GenBank/DDBJ databases">
        <authorList>
            <person name="Zhang X."/>
        </authorList>
    </citation>
    <scope>NUCLEOTIDE SEQUENCE</scope>
    <source>
        <strain evidence="2">BD1B2-1</strain>
    </source>
</reference>
<dbReference type="Proteomes" id="UP001232063">
    <property type="component" value="Unassembled WGS sequence"/>
</dbReference>
<feature type="transmembrane region" description="Helical" evidence="1">
    <location>
        <begin position="46"/>
        <end position="66"/>
    </location>
</feature>
<sequence length="151" mass="17004">MTSFKLVVLSFLITSIPTGLLCLVYEYPLIATSSPYSLFDFTMFGLLLAVMSYSLVYIVLPVLSHLKNDLQFTRSDKAFYSIYTLLCLHFFILVGGYLESGMYIREGADFLYYYKGAGNSLIYVLTGTVTSLIIAALYATQHSVPEYETKE</sequence>
<evidence type="ECO:0000313" key="2">
    <source>
        <dbReference type="EMBL" id="MDJ1504719.1"/>
    </source>
</evidence>
<accession>A0AAE3R6N2</accession>
<protein>
    <submittedName>
        <fullName evidence="2">Uncharacterized protein</fullName>
    </submittedName>
</protein>
<keyword evidence="1" id="KW-1133">Transmembrane helix</keyword>
<keyword evidence="1" id="KW-0812">Transmembrane</keyword>
<name>A0AAE3R6N2_9BACT</name>
<comment type="caution">
    <text evidence="2">The sequence shown here is derived from an EMBL/GenBank/DDBJ whole genome shotgun (WGS) entry which is preliminary data.</text>
</comment>
<organism evidence="2 3">
    <name type="scientific">Xanthocytophaga agilis</name>
    <dbReference type="NCBI Taxonomy" id="3048010"/>
    <lineage>
        <taxon>Bacteria</taxon>
        <taxon>Pseudomonadati</taxon>
        <taxon>Bacteroidota</taxon>
        <taxon>Cytophagia</taxon>
        <taxon>Cytophagales</taxon>
        <taxon>Rhodocytophagaceae</taxon>
        <taxon>Xanthocytophaga</taxon>
    </lineage>
</organism>
<dbReference type="AlphaFoldDB" id="A0AAE3R6N2"/>
<evidence type="ECO:0000313" key="3">
    <source>
        <dbReference type="Proteomes" id="UP001232063"/>
    </source>
</evidence>